<accession>A0A6M3XWW3</accession>
<dbReference type="AlphaFoldDB" id="A0A6M3XWW3"/>
<sequence length="230" mass="25051">MTLTDLILPKRGIALPEMPSYIKLDMAFGLGSGTTLFDKSRYKSHGTISGASWASGAHGYCLDFDESALDHVEIPATHTQLNFTSEDFSLIARIRSDWLIAGRFIFNRRFSKIDGWSIRLTGDGKILVQTSQAGVDQQTQSSADDIVIDNWYTVGFSRSGASITLFKNGVDVTSAAGTHIDPASSTRSAYIGIYDGEAIYPWAGQIEFLRVFGGIALSASEHLAYHNALD</sequence>
<protein>
    <submittedName>
        <fullName evidence="1">Putative lectin/glucanase superfamily protein</fullName>
    </submittedName>
</protein>
<dbReference type="Gene3D" id="2.60.120.200">
    <property type="match status" value="1"/>
</dbReference>
<proteinExistence type="predicted"/>
<dbReference type="Pfam" id="PF13385">
    <property type="entry name" value="Laminin_G_3"/>
    <property type="match status" value="1"/>
</dbReference>
<keyword evidence="1" id="KW-0430">Lectin</keyword>
<organism evidence="1">
    <name type="scientific">viral metagenome</name>
    <dbReference type="NCBI Taxonomy" id="1070528"/>
    <lineage>
        <taxon>unclassified sequences</taxon>
        <taxon>metagenomes</taxon>
        <taxon>organismal metagenomes</taxon>
    </lineage>
</organism>
<dbReference type="InterPro" id="IPR013320">
    <property type="entry name" value="ConA-like_dom_sf"/>
</dbReference>
<reference evidence="1" key="1">
    <citation type="submission" date="2020-03" db="EMBL/GenBank/DDBJ databases">
        <title>The deep terrestrial virosphere.</title>
        <authorList>
            <person name="Holmfeldt K."/>
            <person name="Nilsson E."/>
            <person name="Simone D."/>
            <person name="Lopez-Fernandez M."/>
            <person name="Wu X."/>
            <person name="de Brujin I."/>
            <person name="Lundin D."/>
            <person name="Andersson A."/>
            <person name="Bertilsson S."/>
            <person name="Dopson M."/>
        </authorList>
    </citation>
    <scope>NUCLEOTIDE SEQUENCE</scope>
    <source>
        <strain evidence="1">TM448B02115</strain>
    </source>
</reference>
<gene>
    <name evidence="1" type="ORF">TM448B02115_0014</name>
</gene>
<dbReference type="EMBL" id="MT144876">
    <property type="protein sequence ID" value="QJI00796.1"/>
    <property type="molecule type" value="Genomic_DNA"/>
</dbReference>
<evidence type="ECO:0000313" key="1">
    <source>
        <dbReference type="EMBL" id="QJI00796.1"/>
    </source>
</evidence>
<dbReference type="SUPFAM" id="SSF49899">
    <property type="entry name" value="Concanavalin A-like lectins/glucanases"/>
    <property type="match status" value="1"/>
</dbReference>
<name>A0A6M3XWW3_9ZZZZ</name>
<dbReference type="GO" id="GO:0030246">
    <property type="term" value="F:carbohydrate binding"/>
    <property type="evidence" value="ECO:0007669"/>
    <property type="project" value="UniProtKB-KW"/>
</dbReference>